<name>A0A8X6G2L7_TRICU</name>
<comment type="caution">
    <text evidence="1">The sequence shown here is derived from an EMBL/GenBank/DDBJ whole genome shotgun (WGS) entry which is preliminary data.</text>
</comment>
<keyword evidence="2" id="KW-1185">Reference proteome</keyword>
<organism evidence="1 2">
    <name type="scientific">Trichonephila clavata</name>
    <name type="common">Joro spider</name>
    <name type="synonym">Nephila clavata</name>
    <dbReference type="NCBI Taxonomy" id="2740835"/>
    <lineage>
        <taxon>Eukaryota</taxon>
        <taxon>Metazoa</taxon>
        <taxon>Ecdysozoa</taxon>
        <taxon>Arthropoda</taxon>
        <taxon>Chelicerata</taxon>
        <taxon>Arachnida</taxon>
        <taxon>Araneae</taxon>
        <taxon>Araneomorphae</taxon>
        <taxon>Entelegynae</taxon>
        <taxon>Araneoidea</taxon>
        <taxon>Nephilidae</taxon>
        <taxon>Trichonephila</taxon>
    </lineage>
</organism>
<evidence type="ECO:0000313" key="1">
    <source>
        <dbReference type="EMBL" id="GFQ92969.1"/>
    </source>
</evidence>
<dbReference type="Proteomes" id="UP000887116">
    <property type="component" value="Unassembled WGS sequence"/>
</dbReference>
<proteinExistence type="predicted"/>
<dbReference type="EMBL" id="BMAO01033946">
    <property type="protein sequence ID" value="GFQ92969.1"/>
    <property type="molecule type" value="Genomic_DNA"/>
</dbReference>
<evidence type="ECO:0000313" key="2">
    <source>
        <dbReference type="Proteomes" id="UP000887116"/>
    </source>
</evidence>
<accession>A0A8X6G2L7</accession>
<gene>
    <name evidence="1" type="ORF">TNCT_173801</name>
</gene>
<sequence>MGLDANDTKSPSQTSYDDEYVVEHSDIFRETTKTRNVYAACAHNMTQARPNDPDQQIFHVEVRKSGEIVSNLLTKLQVTFL</sequence>
<protein>
    <submittedName>
        <fullName evidence="1">Uncharacterized protein</fullName>
    </submittedName>
</protein>
<dbReference type="AlphaFoldDB" id="A0A8X6G2L7"/>
<reference evidence="1" key="1">
    <citation type="submission" date="2020-07" db="EMBL/GenBank/DDBJ databases">
        <title>Multicomponent nature underlies the extraordinary mechanical properties of spider dragline silk.</title>
        <authorList>
            <person name="Kono N."/>
            <person name="Nakamura H."/>
            <person name="Mori M."/>
            <person name="Yoshida Y."/>
            <person name="Ohtoshi R."/>
            <person name="Malay A.D."/>
            <person name="Moran D.A.P."/>
            <person name="Tomita M."/>
            <person name="Numata K."/>
            <person name="Arakawa K."/>
        </authorList>
    </citation>
    <scope>NUCLEOTIDE SEQUENCE</scope>
</reference>